<evidence type="ECO:0000256" key="1">
    <source>
        <dbReference type="SAM" id="MobiDB-lite"/>
    </source>
</evidence>
<reference evidence="2 3" key="1">
    <citation type="journal article" date="2014" name="PLoS ONE">
        <title>Global Analysis of Gene Expression Profiles in Physic Nut (Jatropha curcas L.) Seedlings Exposed to Salt Stress.</title>
        <authorList>
            <person name="Zhang L."/>
            <person name="Zhang C."/>
            <person name="Wu P."/>
            <person name="Chen Y."/>
            <person name="Li M."/>
            <person name="Jiang H."/>
            <person name="Wu G."/>
        </authorList>
    </citation>
    <scope>NUCLEOTIDE SEQUENCE [LARGE SCALE GENOMIC DNA]</scope>
    <source>
        <strain evidence="3">cv. GZQX0401</strain>
        <tissue evidence="2">Young leaves</tissue>
    </source>
</reference>
<proteinExistence type="predicted"/>
<feature type="compositionally biased region" description="Basic and acidic residues" evidence="1">
    <location>
        <begin position="69"/>
        <end position="80"/>
    </location>
</feature>
<sequence>MREQFLFGPWLRADSRNQTGARWLQPEMMQHGGGKGDKVASDTRPTSMGYDRNQIPKYGGHPTDDIESDEGKGVRGVDVNGKDSDVESLCLKTMMLG</sequence>
<evidence type="ECO:0000313" key="2">
    <source>
        <dbReference type="EMBL" id="KDP38264.1"/>
    </source>
</evidence>
<keyword evidence="3" id="KW-1185">Reference proteome</keyword>
<dbReference type="Proteomes" id="UP000027138">
    <property type="component" value="Unassembled WGS sequence"/>
</dbReference>
<feature type="region of interest" description="Disordered" evidence="1">
    <location>
        <begin position="27"/>
        <end position="80"/>
    </location>
</feature>
<accession>A0A067L2G6</accession>
<dbReference type="EMBL" id="KK914369">
    <property type="protein sequence ID" value="KDP38264.1"/>
    <property type="molecule type" value="Genomic_DNA"/>
</dbReference>
<protein>
    <submittedName>
        <fullName evidence="2">Uncharacterized protein</fullName>
    </submittedName>
</protein>
<evidence type="ECO:0000313" key="3">
    <source>
        <dbReference type="Proteomes" id="UP000027138"/>
    </source>
</evidence>
<organism evidence="2 3">
    <name type="scientific">Jatropha curcas</name>
    <name type="common">Barbados nut</name>
    <dbReference type="NCBI Taxonomy" id="180498"/>
    <lineage>
        <taxon>Eukaryota</taxon>
        <taxon>Viridiplantae</taxon>
        <taxon>Streptophyta</taxon>
        <taxon>Embryophyta</taxon>
        <taxon>Tracheophyta</taxon>
        <taxon>Spermatophyta</taxon>
        <taxon>Magnoliopsida</taxon>
        <taxon>eudicotyledons</taxon>
        <taxon>Gunneridae</taxon>
        <taxon>Pentapetalae</taxon>
        <taxon>rosids</taxon>
        <taxon>fabids</taxon>
        <taxon>Malpighiales</taxon>
        <taxon>Euphorbiaceae</taxon>
        <taxon>Crotonoideae</taxon>
        <taxon>Jatropheae</taxon>
        <taxon>Jatropha</taxon>
    </lineage>
</organism>
<dbReference type="AlphaFoldDB" id="A0A067L2G6"/>
<name>A0A067L2G6_JATCU</name>
<gene>
    <name evidence="2" type="ORF">JCGZ_05798</name>
</gene>